<proteinExistence type="predicted"/>
<evidence type="ECO:0000313" key="3">
    <source>
        <dbReference type="Proteomes" id="UP001485043"/>
    </source>
</evidence>
<comment type="caution">
    <text evidence="2">The sequence shown here is derived from an EMBL/GenBank/DDBJ whole genome shotgun (WGS) entry which is preliminary data.</text>
</comment>
<dbReference type="GO" id="GO:0009507">
    <property type="term" value="C:chloroplast"/>
    <property type="evidence" value="ECO:0007669"/>
    <property type="project" value="TreeGrafter"/>
</dbReference>
<feature type="region of interest" description="Disordered" evidence="1">
    <location>
        <begin position="1"/>
        <end position="49"/>
    </location>
</feature>
<gene>
    <name evidence="2" type="ORF">WJX84_000063</name>
</gene>
<evidence type="ECO:0000313" key="2">
    <source>
        <dbReference type="EMBL" id="KAK9867414.1"/>
    </source>
</evidence>
<dbReference type="EMBL" id="JALJOV010000088">
    <property type="protein sequence ID" value="KAK9867414.1"/>
    <property type="molecule type" value="Genomic_DNA"/>
</dbReference>
<organism evidence="2 3">
    <name type="scientific">Apatococcus fuscideae</name>
    <dbReference type="NCBI Taxonomy" id="2026836"/>
    <lineage>
        <taxon>Eukaryota</taxon>
        <taxon>Viridiplantae</taxon>
        <taxon>Chlorophyta</taxon>
        <taxon>core chlorophytes</taxon>
        <taxon>Trebouxiophyceae</taxon>
        <taxon>Chlorellales</taxon>
        <taxon>Chlorellaceae</taxon>
        <taxon>Apatococcus</taxon>
    </lineage>
</organism>
<sequence>MEGCSCSCRCQWPKSTRTSSESRPHRSQYHTQAQPEHGHKHSSSKAQRRELLVSGLALAGGCLAQPIKTDAAEPAAPAQELPSSTEEFGLYELTGNTFSTLEFSMTLPDGFQYVQPGAFAPNSPPPTSGRGRQPPPNPLKAKFVSGREVITIIVRGASDIRPTFFQVADVSQFGDVQAAKVLFVPRGAKFVASSLEKTEAGQRDTGTVAGIVPLPPQTFYRYQFEAGPTTFVVSVGAIKGKVYVAGASAPSSDWRIAGSRLQEAVNSFRLAIPQI</sequence>
<feature type="region of interest" description="Disordered" evidence="1">
    <location>
        <begin position="114"/>
        <end position="140"/>
    </location>
</feature>
<dbReference type="InterPro" id="IPR016123">
    <property type="entry name" value="Mog1/PsbP_a/b/a-sand"/>
</dbReference>
<dbReference type="PANTHER" id="PTHR37764">
    <property type="entry name" value="KETOSE/ALDOSE ISOMERASE, PUTATIVE (MOG1/PSBP/DUF1795-LIKE PHOTOSYSTEM II REACTION CENTER PSBP FAMILY PROTEIN)-RELATED"/>
    <property type="match status" value="1"/>
</dbReference>
<protein>
    <submittedName>
        <fullName evidence="2">Uncharacterized protein</fullName>
    </submittedName>
</protein>
<dbReference type="PANTHER" id="PTHR37764:SF1">
    <property type="entry name" value="KETOSE_ALDOSE ISOMERASE, PUTATIVE (MOG1_PSBP_DUF1795-LIKE PHOTOSYSTEM II REACTION CENTER PSBP FAMILY PROTEIN)-RELATED"/>
    <property type="match status" value="1"/>
</dbReference>
<dbReference type="AlphaFoldDB" id="A0AAW1TEN6"/>
<dbReference type="Proteomes" id="UP001485043">
    <property type="component" value="Unassembled WGS sequence"/>
</dbReference>
<dbReference type="SUPFAM" id="SSF55724">
    <property type="entry name" value="Mog1p/PsbP-like"/>
    <property type="match status" value="1"/>
</dbReference>
<keyword evidence="3" id="KW-1185">Reference proteome</keyword>
<dbReference type="Gene3D" id="3.40.1000.10">
    <property type="entry name" value="Mog1/PsbP, alpha/beta/alpha sandwich"/>
    <property type="match status" value="1"/>
</dbReference>
<evidence type="ECO:0000256" key="1">
    <source>
        <dbReference type="SAM" id="MobiDB-lite"/>
    </source>
</evidence>
<reference evidence="2 3" key="1">
    <citation type="journal article" date="2024" name="Nat. Commun.">
        <title>Phylogenomics reveals the evolutionary origins of lichenization in chlorophyte algae.</title>
        <authorList>
            <person name="Puginier C."/>
            <person name="Libourel C."/>
            <person name="Otte J."/>
            <person name="Skaloud P."/>
            <person name="Haon M."/>
            <person name="Grisel S."/>
            <person name="Petersen M."/>
            <person name="Berrin J.G."/>
            <person name="Delaux P.M."/>
            <person name="Dal Grande F."/>
            <person name="Keller J."/>
        </authorList>
    </citation>
    <scope>NUCLEOTIDE SEQUENCE [LARGE SCALE GENOMIC DNA]</scope>
    <source>
        <strain evidence="2 3">SAG 2523</strain>
    </source>
</reference>
<accession>A0AAW1TEN6</accession>
<feature type="compositionally biased region" description="Pro residues" evidence="1">
    <location>
        <begin position="122"/>
        <end position="138"/>
    </location>
</feature>
<name>A0AAW1TEN6_9CHLO</name>